<sequence length="40" mass="4682">MTPEEEAEFKRRRKGRNTALALVLLFFVALFYAITFVQFG</sequence>
<dbReference type="KEGG" id="ado:A6F68_01630"/>
<dbReference type="AlphaFoldDB" id="A0A1B2ADB5"/>
<evidence type="ECO:0000313" key="3">
    <source>
        <dbReference type="Proteomes" id="UP000092932"/>
    </source>
</evidence>
<keyword evidence="1" id="KW-0812">Transmembrane</keyword>
<feature type="transmembrane region" description="Helical" evidence="1">
    <location>
        <begin position="19"/>
        <end position="39"/>
    </location>
</feature>
<name>A0A1B2ADB5_9SPHN</name>
<keyword evidence="1" id="KW-1133">Transmembrane helix</keyword>
<dbReference type="Proteomes" id="UP000092932">
    <property type="component" value="Chromosome"/>
</dbReference>
<dbReference type="RefSeq" id="WP_257784440.1">
    <property type="nucleotide sequence ID" value="NZ_CP016591.1"/>
</dbReference>
<organism evidence="2 3">
    <name type="scientific">Tsuneonella dongtanensis</name>
    <dbReference type="NCBI Taxonomy" id="692370"/>
    <lineage>
        <taxon>Bacteria</taxon>
        <taxon>Pseudomonadati</taxon>
        <taxon>Pseudomonadota</taxon>
        <taxon>Alphaproteobacteria</taxon>
        <taxon>Sphingomonadales</taxon>
        <taxon>Erythrobacteraceae</taxon>
        <taxon>Tsuneonella</taxon>
    </lineage>
</organism>
<reference evidence="2 3" key="1">
    <citation type="submission" date="2016-07" db="EMBL/GenBank/DDBJ databases">
        <title>Complete genome sequence of Altererythrobacter dongtanensis KCTC 22672, a type strain with esterase isolated from tidal flat.</title>
        <authorList>
            <person name="Cheng H."/>
            <person name="Wu Y.-H."/>
            <person name="Zhou P."/>
            <person name="Huo Y.-Y."/>
            <person name="Wang C.-S."/>
            <person name="Xu X.-W."/>
        </authorList>
    </citation>
    <scope>NUCLEOTIDE SEQUENCE [LARGE SCALE GENOMIC DNA]</scope>
    <source>
        <strain evidence="2 3">KCTC 22672</strain>
    </source>
</reference>
<dbReference type="EMBL" id="CP016591">
    <property type="protein sequence ID" value="ANY20143.1"/>
    <property type="molecule type" value="Genomic_DNA"/>
</dbReference>
<protein>
    <recommendedName>
        <fullName evidence="4">Cytochrome C oxidase assembly protein</fullName>
    </recommendedName>
</protein>
<keyword evidence="1" id="KW-0472">Membrane</keyword>
<gene>
    <name evidence="2" type="ORF">A6F68_01630</name>
</gene>
<evidence type="ECO:0008006" key="4">
    <source>
        <dbReference type="Google" id="ProtNLM"/>
    </source>
</evidence>
<keyword evidence="3" id="KW-1185">Reference proteome</keyword>
<evidence type="ECO:0000313" key="2">
    <source>
        <dbReference type="EMBL" id="ANY20143.1"/>
    </source>
</evidence>
<proteinExistence type="predicted"/>
<accession>A0A1B2ADB5</accession>
<evidence type="ECO:0000256" key="1">
    <source>
        <dbReference type="SAM" id="Phobius"/>
    </source>
</evidence>